<name>A0A7X1BRV5_9ENTR</name>
<reference evidence="2 3" key="1">
    <citation type="submission" date="2020-08" db="EMBL/GenBank/DDBJ databases">
        <title>Emergence and comparative genomics analysis of Citrobacter in Fennec fox imported from North Africa to China.</title>
        <authorList>
            <person name="Zheng B."/>
        </authorList>
    </citation>
    <scope>NUCLEOTIDE SEQUENCE [LARGE SCALE GENOMIC DNA]</scope>
    <source>
        <strain evidence="2 3">FF141</strain>
    </source>
</reference>
<dbReference type="EMBL" id="JACLAG010000005">
    <property type="protein sequence ID" value="MBC2621968.1"/>
    <property type="molecule type" value="Genomic_DNA"/>
</dbReference>
<dbReference type="Proteomes" id="UP000548504">
    <property type="component" value="Unassembled WGS sequence"/>
</dbReference>
<accession>A0A7X1BRV5</accession>
<evidence type="ECO:0000313" key="3">
    <source>
        <dbReference type="Proteomes" id="UP000548504"/>
    </source>
</evidence>
<evidence type="ECO:0000256" key="1">
    <source>
        <dbReference type="SAM" id="SignalP"/>
    </source>
</evidence>
<proteinExistence type="predicted"/>
<keyword evidence="1" id="KW-0732">Signal</keyword>
<feature type="chain" id="PRO_5031373451" description="Fimbrial protein" evidence="1">
    <location>
        <begin position="25"/>
        <end position="378"/>
    </location>
</feature>
<protein>
    <recommendedName>
        <fullName evidence="4">Fimbrial protein</fullName>
    </recommendedName>
</protein>
<gene>
    <name evidence="2" type="ORF">H7I73_20255</name>
</gene>
<dbReference type="RefSeq" id="WP_121529344.1">
    <property type="nucleotide sequence ID" value="NZ_JACLAG010000005.1"/>
</dbReference>
<evidence type="ECO:0000313" key="2">
    <source>
        <dbReference type="EMBL" id="MBC2621968.1"/>
    </source>
</evidence>
<dbReference type="AlphaFoldDB" id="A0A7X1BRV5"/>
<comment type="caution">
    <text evidence="2">The sequence shown here is derived from an EMBL/GenBank/DDBJ whole genome shotgun (WGS) entry which is preliminary data.</text>
</comment>
<feature type="signal peptide" evidence="1">
    <location>
        <begin position="1"/>
        <end position="24"/>
    </location>
</feature>
<sequence length="378" mass="42092">MKECIILKFIFLISIYLYSSVAFANDVCGNYGRESEASQTYINPDNNSFEVISTKRLHFFSSPNKTCKIKDLFLVPGDIITGHTEYNGYVSASYAKNESWSVTGWLDKSQLKHIDIKSNHPIKNHCELVSDLAATQAFSGGLKTPSNAFATAVKTKVMLYNAPDRNCPKESTFIIKGDNVYALKKYAGFILAQYVTTSGKDVFGWIPQSELKEFNPTTTLHNSTQINIIDFIVIKNKKWIGIGSFYSNKLSGIDEDETGSSYIGDFPNGAGGLYKYTMHNYKDISLVSSNANYDKRQYTIDDDYIISAINIETPAYSTLRGIKVGDPADKVFQAYTANQAQITPEKISYTLGDMYLDFTLKANKVASINMGIPIPGEE</sequence>
<evidence type="ECO:0008006" key="4">
    <source>
        <dbReference type="Google" id="ProtNLM"/>
    </source>
</evidence>
<organism evidence="2 3">
    <name type="scientific">Citrobacter cronae</name>
    <dbReference type="NCBI Taxonomy" id="1748967"/>
    <lineage>
        <taxon>Bacteria</taxon>
        <taxon>Pseudomonadati</taxon>
        <taxon>Pseudomonadota</taxon>
        <taxon>Gammaproteobacteria</taxon>
        <taxon>Enterobacterales</taxon>
        <taxon>Enterobacteriaceae</taxon>
        <taxon>Citrobacter</taxon>
        <taxon>Citrobacter freundii complex</taxon>
    </lineage>
</organism>